<dbReference type="CDD" id="cd21037">
    <property type="entry name" value="MLKL_NTD"/>
    <property type="match status" value="1"/>
</dbReference>
<dbReference type="Proteomes" id="UP000053820">
    <property type="component" value="Unassembled WGS sequence"/>
</dbReference>
<proteinExistence type="predicted"/>
<organism evidence="2 3">
    <name type="scientific">Hydnomerulius pinastri MD-312</name>
    <dbReference type="NCBI Taxonomy" id="994086"/>
    <lineage>
        <taxon>Eukaryota</taxon>
        <taxon>Fungi</taxon>
        <taxon>Dikarya</taxon>
        <taxon>Basidiomycota</taxon>
        <taxon>Agaricomycotina</taxon>
        <taxon>Agaricomycetes</taxon>
        <taxon>Agaricomycetidae</taxon>
        <taxon>Boletales</taxon>
        <taxon>Boletales incertae sedis</taxon>
        <taxon>Leucogyrophana</taxon>
    </lineage>
</organism>
<accession>A0A0C9W778</accession>
<keyword evidence="3" id="KW-1185">Reference proteome</keyword>
<dbReference type="HOGENOM" id="CLU_729696_0_0_1"/>
<feature type="region of interest" description="Disordered" evidence="1">
    <location>
        <begin position="170"/>
        <end position="193"/>
    </location>
</feature>
<dbReference type="AlphaFoldDB" id="A0A0C9W778"/>
<evidence type="ECO:0000313" key="3">
    <source>
        <dbReference type="Proteomes" id="UP000053820"/>
    </source>
</evidence>
<dbReference type="InterPro" id="IPR059179">
    <property type="entry name" value="MLKL-like_MCAfunc"/>
</dbReference>
<protein>
    <submittedName>
        <fullName evidence="2">Unplaced genomic scaffold scaffold_139, whole genome shotgun sequence</fullName>
    </submittedName>
</protein>
<evidence type="ECO:0000313" key="2">
    <source>
        <dbReference type="EMBL" id="KIJ58182.1"/>
    </source>
</evidence>
<evidence type="ECO:0000256" key="1">
    <source>
        <dbReference type="SAM" id="MobiDB-lite"/>
    </source>
</evidence>
<sequence length="379" mass="42316">MEFSQHSPTTEAQTSINFIASVVSQVRDNHVGFRRTSERLLYLLESIEEGRRIGVVPSVDLDAAMLALLQLIKRAERIVRMELQRSLGDKTWNRSEVRAELDRLTSDIDNYLGSRIKWLSMKSEEQSPETAQAKAEDTMVALAYLDLKEDARSSWPNYISTRARVRREALASDNAGHAQSVAEGRSRNSPAEAKRTVELLASSVGPSTVKIEVRNLQPFNWGEISASGTMYPWRTSIESYLMAPIHKTMTFEVPRSATLADLYTKIETAGYAVPDELRAMGECITVKVSERTTSLDPSSPGGLQIPMSTPLIHYYSKCLRYHGISEASTTGHTLAKLADDKQGVVVGGVEFRFHRTVRVPDNGPRPANLPPVWITFRSY</sequence>
<dbReference type="EMBL" id="KN839973">
    <property type="protein sequence ID" value="KIJ58182.1"/>
    <property type="molecule type" value="Genomic_DNA"/>
</dbReference>
<name>A0A0C9W778_9AGAM</name>
<reference evidence="2 3" key="1">
    <citation type="submission" date="2014-04" db="EMBL/GenBank/DDBJ databases">
        <title>Evolutionary Origins and Diversification of the Mycorrhizal Mutualists.</title>
        <authorList>
            <consortium name="DOE Joint Genome Institute"/>
            <consortium name="Mycorrhizal Genomics Consortium"/>
            <person name="Kohler A."/>
            <person name="Kuo A."/>
            <person name="Nagy L.G."/>
            <person name="Floudas D."/>
            <person name="Copeland A."/>
            <person name="Barry K.W."/>
            <person name="Cichocki N."/>
            <person name="Veneault-Fourrey C."/>
            <person name="LaButti K."/>
            <person name="Lindquist E.A."/>
            <person name="Lipzen A."/>
            <person name="Lundell T."/>
            <person name="Morin E."/>
            <person name="Murat C."/>
            <person name="Riley R."/>
            <person name="Ohm R."/>
            <person name="Sun H."/>
            <person name="Tunlid A."/>
            <person name="Henrissat B."/>
            <person name="Grigoriev I.V."/>
            <person name="Hibbett D.S."/>
            <person name="Martin F."/>
        </authorList>
    </citation>
    <scope>NUCLEOTIDE SEQUENCE [LARGE SCALE GENOMIC DNA]</scope>
    <source>
        <strain evidence="2 3">MD-312</strain>
    </source>
</reference>
<gene>
    <name evidence="2" type="ORF">HYDPIDRAFT_119845</name>
</gene>